<feature type="region of interest" description="Disordered" evidence="1">
    <location>
        <begin position="1"/>
        <end position="30"/>
    </location>
</feature>
<dbReference type="EMBL" id="CAUYUJ010014471">
    <property type="protein sequence ID" value="CAK0841636.1"/>
    <property type="molecule type" value="Genomic_DNA"/>
</dbReference>
<proteinExistence type="predicted"/>
<reference evidence="2" key="1">
    <citation type="submission" date="2023-10" db="EMBL/GenBank/DDBJ databases">
        <authorList>
            <person name="Chen Y."/>
            <person name="Shah S."/>
            <person name="Dougan E. K."/>
            <person name="Thang M."/>
            <person name="Chan C."/>
        </authorList>
    </citation>
    <scope>NUCLEOTIDE SEQUENCE [LARGE SCALE GENOMIC DNA]</scope>
</reference>
<evidence type="ECO:0000313" key="2">
    <source>
        <dbReference type="EMBL" id="CAK0841636.1"/>
    </source>
</evidence>
<protein>
    <submittedName>
        <fullName evidence="2">Uncharacterized protein</fullName>
    </submittedName>
</protein>
<evidence type="ECO:0000313" key="3">
    <source>
        <dbReference type="Proteomes" id="UP001189429"/>
    </source>
</evidence>
<dbReference type="Proteomes" id="UP001189429">
    <property type="component" value="Unassembled WGS sequence"/>
</dbReference>
<comment type="caution">
    <text evidence="2">The sequence shown here is derived from an EMBL/GenBank/DDBJ whole genome shotgun (WGS) entry which is preliminary data.</text>
</comment>
<sequence>MARAAQGAGLALYTGAHGPRDSRPQNASRQTIAATRDTFAELVKKVGFDSLAARAAEIDSGPVGERLVALVHVQDEAAMKVKSFIPSSPNLSLGRYSNT</sequence>
<organism evidence="2 3">
    <name type="scientific">Prorocentrum cordatum</name>
    <dbReference type="NCBI Taxonomy" id="2364126"/>
    <lineage>
        <taxon>Eukaryota</taxon>
        <taxon>Sar</taxon>
        <taxon>Alveolata</taxon>
        <taxon>Dinophyceae</taxon>
        <taxon>Prorocentrales</taxon>
        <taxon>Prorocentraceae</taxon>
        <taxon>Prorocentrum</taxon>
    </lineage>
</organism>
<accession>A0ABN9T9L9</accession>
<gene>
    <name evidence="2" type="ORF">PCOR1329_LOCUS36798</name>
</gene>
<evidence type="ECO:0000256" key="1">
    <source>
        <dbReference type="SAM" id="MobiDB-lite"/>
    </source>
</evidence>
<name>A0ABN9T9L9_9DINO</name>
<keyword evidence="3" id="KW-1185">Reference proteome</keyword>